<dbReference type="Pfam" id="PF14393">
    <property type="entry name" value="DUF4422"/>
    <property type="match status" value="1"/>
</dbReference>
<proteinExistence type="predicted"/>
<evidence type="ECO:0000259" key="1">
    <source>
        <dbReference type="Pfam" id="PF14393"/>
    </source>
</evidence>
<dbReference type="PATRIC" id="fig|1423783.4.peg.766"/>
<feature type="domain" description="DUF4422" evidence="1">
    <location>
        <begin position="9"/>
        <end position="227"/>
    </location>
</feature>
<evidence type="ECO:0000313" key="2">
    <source>
        <dbReference type="EMBL" id="KRL86492.1"/>
    </source>
</evidence>
<comment type="caution">
    <text evidence="2">The sequence shown here is derived from an EMBL/GenBank/DDBJ whole genome shotgun (WGS) entry which is preliminary data.</text>
</comment>
<name>A0A0R1TZ91_9LACO</name>
<dbReference type="Proteomes" id="UP000051922">
    <property type="component" value="Unassembled WGS sequence"/>
</dbReference>
<accession>A0A0R1TZ91</accession>
<gene>
    <name evidence="2" type="ORF">FC50_GL000741</name>
</gene>
<dbReference type="InterPro" id="IPR025536">
    <property type="entry name" value="DUF4422"/>
</dbReference>
<protein>
    <submittedName>
        <fullName evidence="2">Lipopolysaccharide biosynthesis glycosyltransferase</fullName>
    </submittedName>
</protein>
<dbReference type="GO" id="GO:0016740">
    <property type="term" value="F:transferase activity"/>
    <property type="evidence" value="ECO:0007669"/>
    <property type="project" value="UniProtKB-KW"/>
</dbReference>
<reference evidence="2 3" key="1">
    <citation type="journal article" date="2015" name="Genome Announc.">
        <title>Expanding the biotechnology potential of lactobacilli through comparative genomics of 213 strains and associated genera.</title>
        <authorList>
            <person name="Sun Z."/>
            <person name="Harris H.M."/>
            <person name="McCann A."/>
            <person name="Guo C."/>
            <person name="Argimon S."/>
            <person name="Zhang W."/>
            <person name="Yang X."/>
            <person name="Jeffery I.B."/>
            <person name="Cooney J.C."/>
            <person name="Kagawa T.F."/>
            <person name="Liu W."/>
            <person name="Song Y."/>
            <person name="Salvetti E."/>
            <person name="Wrobel A."/>
            <person name="Rasinkangas P."/>
            <person name="Parkhill J."/>
            <person name="Rea M.C."/>
            <person name="O'Sullivan O."/>
            <person name="Ritari J."/>
            <person name="Douillard F.P."/>
            <person name="Paul Ross R."/>
            <person name="Yang R."/>
            <person name="Briner A.E."/>
            <person name="Felis G.E."/>
            <person name="de Vos W.M."/>
            <person name="Barrangou R."/>
            <person name="Klaenhammer T.R."/>
            <person name="Caufield P.W."/>
            <person name="Cui Y."/>
            <person name="Zhang H."/>
            <person name="O'Toole P.W."/>
        </authorList>
    </citation>
    <scope>NUCLEOTIDE SEQUENCE [LARGE SCALE GENOMIC DNA]</scope>
    <source>
        <strain evidence="2 3">DSM 15945</strain>
    </source>
</reference>
<dbReference type="STRING" id="1423783.FC50_GL000741"/>
<dbReference type="EMBL" id="AZFJ01000044">
    <property type="protein sequence ID" value="KRL86492.1"/>
    <property type="molecule type" value="Genomic_DNA"/>
</dbReference>
<sequence>MSSKIVVGIAAHKQYEMPTDEMYLPIQVGAAGKASIDDYQRDDEGDNISQKNPYYSELTATYWLWKNVQGADYKGLVHYRRHFSKLAKFSQFKQGRFGDVLDTSTLMHALEKANVVVPEPRNYRIETLYSHYEHSHNIRDLDTTVEIIRELTPEYADSFEKVLKGTSAHMFNMYIMKADLFDQYAEWMFRILFELEQRIDISGYDRQEARVYGYVSELMLDAWLDTNKIVPAELPVMFMEKQSWVKKGSSFIMRKLRGSSNTK</sequence>
<dbReference type="OrthoDB" id="9798746at2"/>
<dbReference type="AlphaFoldDB" id="A0A0R1TZ91"/>
<evidence type="ECO:0000313" key="3">
    <source>
        <dbReference type="Proteomes" id="UP000051922"/>
    </source>
</evidence>
<keyword evidence="3" id="KW-1185">Reference proteome</keyword>
<keyword evidence="2" id="KW-0808">Transferase</keyword>
<dbReference type="RefSeq" id="WP_054648673.1">
    <property type="nucleotide sequence ID" value="NZ_AZFJ01000044.1"/>
</dbReference>
<organism evidence="2 3">
    <name type="scientific">Lacticaseibacillus pantheris DSM 15945 = JCM 12539 = NBRC 106106</name>
    <dbReference type="NCBI Taxonomy" id="1423783"/>
    <lineage>
        <taxon>Bacteria</taxon>
        <taxon>Bacillati</taxon>
        <taxon>Bacillota</taxon>
        <taxon>Bacilli</taxon>
        <taxon>Lactobacillales</taxon>
        <taxon>Lactobacillaceae</taxon>
        <taxon>Lacticaseibacillus</taxon>
    </lineage>
</organism>